<protein>
    <submittedName>
        <fullName evidence="2">Uncharacterized protein</fullName>
    </submittedName>
</protein>
<sequence length="84" mass="9084">MVMRAAWRSVRALVVGVGLLVLVLLAAVLIDRWARVGGVVWAVVALLTLPLTGAGMILHDHWAMARRAGGRAIERRRPDAHISA</sequence>
<reference evidence="2 3" key="1">
    <citation type="submission" date="2016-10" db="EMBL/GenBank/DDBJ databases">
        <authorList>
            <person name="de Groot N.N."/>
        </authorList>
    </citation>
    <scope>NUCLEOTIDE SEQUENCE [LARGE SCALE GENOMIC DNA]</scope>
    <source>
        <strain evidence="2 3">CGMCC 4.1877</strain>
    </source>
</reference>
<evidence type="ECO:0000313" key="3">
    <source>
        <dbReference type="Proteomes" id="UP000199614"/>
    </source>
</evidence>
<keyword evidence="3" id="KW-1185">Reference proteome</keyword>
<name>A0A1I5CVS3_PSUAM</name>
<keyword evidence="1" id="KW-1133">Transmembrane helix</keyword>
<keyword evidence="1" id="KW-0472">Membrane</keyword>
<accession>A0A1I5CVS3</accession>
<feature type="transmembrane region" description="Helical" evidence="1">
    <location>
        <begin position="36"/>
        <end position="58"/>
    </location>
</feature>
<evidence type="ECO:0000256" key="1">
    <source>
        <dbReference type="SAM" id="Phobius"/>
    </source>
</evidence>
<feature type="transmembrane region" description="Helical" evidence="1">
    <location>
        <begin position="12"/>
        <end position="30"/>
    </location>
</feature>
<proteinExistence type="predicted"/>
<keyword evidence="1" id="KW-0812">Transmembrane</keyword>
<dbReference type="AlphaFoldDB" id="A0A1I5CVS3"/>
<organism evidence="2 3">
    <name type="scientific">Pseudonocardia ammonioxydans</name>
    <dbReference type="NCBI Taxonomy" id="260086"/>
    <lineage>
        <taxon>Bacteria</taxon>
        <taxon>Bacillati</taxon>
        <taxon>Actinomycetota</taxon>
        <taxon>Actinomycetes</taxon>
        <taxon>Pseudonocardiales</taxon>
        <taxon>Pseudonocardiaceae</taxon>
        <taxon>Pseudonocardia</taxon>
    </lineage>
</organism>
<dbReference type="STRING" id="260086.SAMN05216207_102439"/>
<evidence type="ECO:0000313" key="2">
    <source>
        <dbReference type="EMBL" id="SFN90966.1"/>
    </source>
</evidence>
<dbReference type="EMBL" id="FOUY01000024">
    <property type="protein sequence ID" value="SFN90966.1"/>
    <property type="molecule type" value="Genomic_DNA"/>
</dbReference>
<gene>
    <name evidence="2" type="ORF">SAMN05216207_102439</name>
</gene>
<dbReference type="Proteomes" id="UP000199614">
    <property type="component" value="Unassembled WGS sequence"/>
</dbReference>